<gene>
    <name evidence="2" type="ORF">ILUMI_21511</name>
</gene>
<keyword evidence="3" id="KW-1185">Reference proteome</keyword>
<dbReference type="EMBL" id="VTPC01090145">
    <property type="protein sequence ID" value="KAF2884651.1"/>
    <property type="molecule type" value="Genomic_DNA"/>
</dbReference>
<organism evidence="2 3">
    <name type="scientific">Ignelater luminosus</name>
    <name type="common">Cucubano</name>
    <name type="synonym">Pyrophorus luminosus</name>
    <dbReference type="NCBI Taxonomy" id="2038154"/>
    <lineage>
        <taxon>Eukaryota</taxon>
        <taxon>Metazoa</taxon>
        <taxon>Ecdysozoa</taxon>
        <taxon>Arthropoda</taxon>
        <taxon>Hexapoda</taxon>
        <taxon>Insecta</taxon>
        <taxon>Pterygota</taxon>
        <taxon>Neoptera</taxon>
        <taxon>Endopterygota</taxon>
        <taxon>Coleoptera</taxon>
        <taxon>Polyphaga</taxon>
        <taxon>Elateriformia</taxon>
        <taxon>Elateroidea</taxon>
        <taxon>Elateridae</taxon>
        <taxon>Agrypninae</taxon>
        <taxon>Pyrophorini</taxon>
        <taxon>Ignelater</taxon>
    </lineage>
</organism>
<feature type="region of interest" description="Disordered" evidence="1">
    <location>
        <begin position="1"/>
        <end position="28"/>
    </location>
</feature>
<comment type="caution">
    <text evidence="2">The sequence shown here is derived from an EMBL/GenBank/DDBJ whole genome shotgun (WGS) entry which is preliminary data.</text>
</comment>
<sequence>MAQASRHTEPRAEAASTNKPTTEFYKRKRDSCMLENKIDRTPTKEERQLNTTKLQKIWIENLAKEEQKVINKQGKTQESEETSFLKPSLLFVRNSEKNGVNQRAFPNNDLL</sequence>
<dbReference type="Proteomes" id="UP000801492">
    <property type="component" value="Unassembled WGS sequence"/>
</dbReference>
<evidence type="ECO:0000256" key="1">
    <source>
        <dbReference type="SAM" id="MobiDB-lite"/>
    </source>
</evidence>
<dbReference type="AlphaFoldDB" id="A0A8K0CG96"/>
<protein>
    <submittedName>
        <fullName evidence="2">Uncharacterized protein</fullName>
    </submittedName>
</protein>
<reference evidence="2" key="1">
    <citation type="submission" date="2019-08" db="EMBL/GenBank/DDBJ databases">
        <title>The genome of the North American firefly Photinus pyralis.</title>
        <authorList>
            <consortium name="Photinus pyralis genome working group"/>
            <person name="Fallon T.R."/>
            <person name="Sander Lower S.E."/>
            <person name="Weng J.-K."/>
        </authorList>
    </citation>
    <scope>NUCLEOTIDE SEQUENCE</scope>
    <source>
        <strain evidence="2">TRF0915ILg1</strain>
        <tissue evidence="2">Whole body</tissue>
    </source>
</reference>
<name>A0A8K0CG96_IGNLU</name>
<proteinExistence type="predicted"/>
<feature type="compositionally biased region" description="Basic and acidic residues" evidence="1">
    <location>
        <begin position="1"/>
        <end position="12"/>
    </location>
</feature>
<evidence type="ECO:0000313" key="3">
    <source>
        <dbReference type="Proteomes" id="UP000801492"/>
    </source>
</evidence>
<evidence type="ECO:0000313" key="2">
    <source>
        <dbReference type="EMBL" id="KAF2884651.1"/>
    </source>
</evidence>
<accession>A0A8K0CG96</accession>